<dbReference type="InterPro" id="IPR018314">
    <property type="entry name" value="RsmB/NOL1/NOP2-like_CS"/>
</dbReference>
<dbReference type="GO" id="GO:0003723">
    <property type="term" value="F:RNA binding"/>
    <property type="evidence" value="ECO:0007669"/>
    <property type="project" value="UniProtKB-UniRule"/>
</dbReference>
<dbReference type="FunFam" id="3.40.50.150:FF:000022">
    <property type="entry name" value="Ribosomal RNA small subunit methyltransferase B"/>
    <property type="match status" value="1"/>
</dbReference>
<dbReference type="GO" id="GO:0006355">
    <property type="term" value="P:regulation of DNA-templated transcription"/>
    <property type="evidence" value="ECO:0007669"/>
    <property type="project" value="InterPro"/>
</dbReference>
<evidence type="ECO:0000313" key="17">
    <source>
        <dbReference type="Proteomes" id="UP000295717"/>
    </source>
</evidence>
<evidence type="ECO:0000256" key="8">
    <source>
        <dbReference type="ARBA" id="ARBA00022679"/>
    </source>
</evidence>
<dbReference type="InterPro" id="IPR029063">
    <property type="entry name" value="SAM-dependent_MTases_sf"/>
</dbReference>
<evidence type="ECO:0000256" key="7">
    <source>
        <dbReference type="ARBA" id="ARBA00022603"/>
    </source>
</evidence>
<feature type="binding site" evidence="14">
    <location>
        <begin position="276"/>
        <end position="282"/>
    </location>
    <ligand>
        <name>S-adenosyl-L-methionine</name>
        <dbReference type="ChEBI" id="CHEBI:59789"/>
    </ligand>
</feature>
<dbReference type="Pfam" id="PF01189">
    <property type="entry name" value="Methyltr_RsmB-F"/>
    <property type="match status" value="1"/>
</dbReference>
<comment type="function">
    <text evidence="1">Specifically methylates the cytosine at position 967 (m5C967) of 16S rRNA.</text>
</comment>
<dbReference type="InterPro" id="IPR023267">
    <property type="entry name" value="RCMT"/>
</dbReference>
<dbReference type="EC" id="2.1.1.176" evidence="4"/>
<dbReference type="PANTHER" id="PTHR22807:SF61">
    <property type="entry name" value="NOL1_NOP2_SUN FAMILY PROTEIN _ ANTITERMINATION NUSB DOMAIN-CONTAINING PROTEIN"/>
    <property type="match status" value="1"/>
</dbReference>
<evidence type="ECO:0000256" key="11">
    <source>
        <dbReference type="ARBA" id="ARBA00030399"/>
    </source>
</evidence>
<dbReference type="InterPro" id="IPR035926">
    <property type="entry name" value="NusB-like_sf"/>
</dbReference>
<comment type="subcellular location">
    <subcellularLocation>
        <location evidence="2">Cytoplasm</location>
    </subcellularLocation>
</comment>
<organism evidence="16 17">
    <name type="scientific">Thiobaca trueperi</name>
    <dbReference type="NCBI Taxonomy" id="127458"/>
    <lineage>
        <taxon>Bacteria</taxon>
        <taxon>Pseudomonadati</taxon>
        <taxon>Pseudomonadota</taxon>
        <taxon>Gammaproteobacteria</taxon>
        <taxon>Chromatiales</taxon>
        <taxon>Chromatiaceae</taxon>
        <taxon>Thiobaca</taxon>
    </lineage>
</organism>
<evidence type="ECO:0000256" key="10">
    <source>
        <dbReference type="ARBA" id="ARBA00022884"/>
    </source>
</evidence>
<dbReference type="SUPFAM" id="SSF53335">
    <property type="entry name" value="S-adenosyl-L-methionine-dependent methyltransferases"/>
    <property type="match status" value="1"/>
</dbReference>
<feature type="domain" description="SAM-dependent MTase RsmB/NOP-type" evidence="15">
    <location>
        <begin position="186"/>
        <end position="456"/>
    </location>
</feature>
<dbReference type="CDD" id="cd02440">
    <property type="entry name" value="AdoMet_MTases"/>
    <property type="match status" value="1"/>
</dbReference>
<dbReference type="NCBIfam" id="NF008149">
    <property type="entry name" value="PRK10901.1"/>
    <property type="match status" value="1"/>
</dbReference>
<proteinExistence type="inferred from homology"/>
<dbReference type="PROSITE" id="PS51686">
    <property type="entry name" value="SAM_MT_RSMB_NOP"/>
    <property type="match status" value="1"/>
</dbReference>
<evidence type="ECO:0000256" key="14">
    <source>
        <dbReference type="PROSITE-ProRule" id="PRU01023"/>
    </source>
</evidence>
<dbReference type="Pfam" id="PF01029">
    <property type="entry name" value="NusB"/>
    <property type="match status" value="1"/>
</dbReference>
<dbReference type="Proteomes" id="UP000295717">
    <property type="component" value="Unassembled WGS sequence"/>
</dbReference>
<dbReference type="InterPro" id="IPR054728">
    <property type="entry name" value="RsmB-like_ferredoxin"/>
</dbReference>
<keyword evidence="7 14" id="KW-0489">Methyltransferase</keyword>
<feature type="active site" description="Nucleophile" evidence="14">
    <location>
        <position position="398"/>
    </location>
</feature>
<keyword evidence="10 14" id="KW-0694">RNA-binding</keyword>
<protein>
    <recommendedName>
        <fullName evidence="4">16S rRNA (cytosine(967)-C(5))-methyltransferase</fullName>
        <ecNumber evidence="4">2.1.1.176</ecNumber>
    </recommendedName>
    <alternativeName>
        <fullName evidence="11">16S rRNA m5C967 methyltransferase</fullName>
    </alternativeName>
    <alternativeName>
        <fullName evidence="12">rRNA (cytosine-C(5)-)-methyltransferase RsmB</fullName>
    </alternativeName>
</protein>
<dbReference type="OrthoDB" id="9810297at2"/>
<accession>A0A4R3N9W4</accession>
<keyword evidence="8 14" id="KW-0808">Transferase</keyword>
<dbReference type="PANTHER" id="PTHR22807">
    <property type="entry name" value="NOP2 YEAST -RELATED NOL1/NOP2/FMU SUN DOMAIN-CONTAINING"/>
    <property type="match status" value="1"/>
</dbReference>
<dbReference type="GO" id="GO:0070475">
    <property type="term" value="P:rRNA base methylation"/>
    <property type="evidence" value="ECO:0007669"/>
    <property type="project" value="TreeGrafter"/>
</dbReference>
<name>A0A4R3N9W4_9GAMM</name>
<feature type="binding site" evidence="14">
    <location>
        <position position="300"/>
    </location>
    <ligand>
        <name>S-adenosyl-L-methionine</name>
        <dbReference type="ChEBI" id="CHEBI:59789"/>
    </ligand>
</feature>
<evidence type="ECO:0000256" key="6">
    <source>
        <dbReference type="ARBA" id="ARBA00022552"/>
    </source>
</evidence>
<evidence type="ECO:0000256" key="1">
    <source>
        <dbReference type="ARBA" id="ARBA00002724"/>
    </source>
</evidence>
<evidence type="ECO:0000256" key="3">
    <source>
        <dbReference type="ARBA" id="ARBA00007494"/>
    </source>
</evidence>
<dbReference type="NCBIfam" id="TIGR00563">
    <property type="entry name" value="rsmB"/>
    <property type="match status" value="1"/>
</dbReference>
<dbReference type="Gene3D" id="1.10.940.10">
    <property type="entry name" value="NusB-like"/>
    <property type="match status" value="1"/>
</dbReference>
<keyword evidence="5" id="KW-0963">Cytoplasm</keyword>
<feature type="binding site" evidence="14">
    <location>
        <position position="345"/>
    </location>
    <ligand>
        <name>S-adenosyl-L-methionine</name>
        <dbReference type="ChEBI" id="CHEBI:59789"/>
    </ligand>
</feature>
<comment type="caution">
    <text evidence="16">The sequence shown here is derived from an EMBL/GenBank/DDBJ whole genome shotgun (WGS) entry which is preliminary data.</text>
</comment>
<evidence type="ECO:0000313" key="16">
    <source>
        <dbReference type="EMBL" id="TCT23789.1"/>
    </source>
</evidence>
<evidence type="ECO:0000256" key="12">
    <source>
        <dbReference type="ARBA" id="ARBA00031088"/>
    </source>
</evidence>
<dbReference type="SUPFAM" id="SSF48013">
    <property type="entry name" value="NusB-like"/>
    <property type="match status" value="1"/>
</dbReference>
<gene>
    <name evidence="16" type="ORF">EDC35_101102</name>
</gene>
<evidence type="ECO:0000256" key="4">
    <source>
        <dbReference type="ARBA" id="ARBA00012140"/>
    </source>
</evidence>
<dbReference type="GO" id="GO:0005829">
    <property type="term" value="C:cytosol"/>
    <property type="evidence" value="ECO:0007669"/>
    <property type="project" value="TreeGrafter"/>
</dbReference>
<comment type="catalytic activity">
    <reaction evidence="13">
        <text>cytidine(967) in 16S rRNA + S-adenosyl-L-methionine = 5-methylcytidine(967) in 16S rRNA + S-adenosyl-L-homocysteine + H(+)</text>
        <dbReference type="Rhea" id="RHEA:42748"/>
        <dbReference type="Rhea" id="RHEA-COMP:10219"/>
        <dbReference type="Rhea" id="RHEA-COMP:10220"/>
        <dbReference type="ChEBI" id="CHEBI:15378"/>
        <dbReference type="ChEBI" id="CHEBI:57856"/>
        <dbReference type="ChEBI" id="CHEBI:59789"/>
        <dbReference type="ChEBI" id="CHEBI:74483"/>
        <dbReference type="ChEBI" id="CHEBI:82748"/>
        <dbReference type="EC" id="2.1.1.176"/>
    </reaction>
</comment>
<dbReference type="Gene3D" id="3.40.50.150">
    <property type="entry name" value="Vaccinia Virus protein VP39"/>
    <property type="match status" value="1"/>
</dbReference>
<dbReference type="Pfam" id="PF22458">
    <property type="entry name" value="RsmF-B_ferredox"/>
    <property type="match status" value="1"/>
</dbReference>
<dbReference type="InterPro" id="IPR049560">
    <property type="entry name" value="MeTrfase_RsmB-F_NOP2_cat"/>
</dbReference>
<dbReference type="RefSeq" id="WP_132974894.1">
    <property type="nucleotide sequence ID" value="NZ_SMAO01000001.1"/>
</dbReference>
<dbReference type="Gene3D" id="1.10.287.730">
    <property type="entry name" value="Helix hairpin bin"/>
    <property type="match status" value="1"/>
</dbReference>
<dbReference type="PRINTS" id="PR02008">
    <property type="entry name" value="RCMTFAMILY"/>
</dbReference>
<comment type="similarity">
    <text evidence="3 14">Belongs to the class I-like SAM-binding methyltransferase superfamily. RsmB/NOP family.</text>
</comment>
<dbReference type="PROSITE" id="PS01153">
    <property type="entry name" value="NOL1_NOP2_SUN"/>
    <property type="match status" value="1"/>
</dbReference>
<keyword evidence="9 14" id="KW-0949">S-adenosyl-L-methionine</keyword>
<dbReference type="InterPro" id="IPR004573">
    <property type="entry name" value="rRNA_ssu_MeTfrase_B"/>
</dbReference>
<evidence type="ECO:0000259" key="15">
    <source>
        <dbReference type="PROSITE" id="PS51686"/>
    </source>
</evidence>
<evidence type="ECO:0000256" key="2">
    <source>
        <dbReference type="ARBA" id="ARBA00004496"/>
    </source>
</evidence>
<sequence length="458" mass="49743">MHDTWTARGLADLSTSQTAFRHPAGAEARAAAALALHRVRDRGQSLTRVLQTPQSSSGSADQALIQELCYGVLRMLPRLEALAARLLKRPLKKNDRDLDALILLGLYQLLAMNTPAHAAVAATVEASRLLGKPDKAALVNALLRRFLRERESLLAEVDQDPAMRWLFPDWLLTRLRADWPDDWERIVEASNARPPMSLRVNRTRLDRDDYAQRLAAAGLGVQPIDGCEMGLMLDQPCPTRDLPGFAEGLVSVQDGGAQLAAQLLDAQPGQRVLDACAAPGGKTAAILERAGNALDLLALDSDATRLKSVHATLTRLGLSAQVVAGDASAPTGDWTARPFDRILLDVPCSATGVIRRHPDIKWLKRADDIPTLAAVQARMLDAIWPLLAPGGRLLYATCSLLTDENHHQIAAFLARQPQARELPLLTDPDQAMPHGRQLLPTPGGTDGFFYALIEKLSA</sequence>
<keyword evidence="6" id="KW-0698">rRNA processing</keyword>
<dbReference type="GO" id="GO:0009383">
    <property type="term" value="F:rRNA (cytosine-C5-)-methyltransferase activity"/>
    <property type="evidence" value="ECO:0007669"/>
    <property type="project" value="TreeGrafter"/>
</dbReference>
<feature type="binding site" evidence="14">
    <location>
        <position position="326"/>
    </location>
    <ligand>
        <name>S-adenosyl-L-methionine</name>
        <dbReference type="ChEBI" id="CHEBI:59789"/>
    </ligand>
</feature>
<evidence type="ECO:0000256" key="13">
    <source>
        <dbReference type="ARBA" id="ARBA00047283"/>
    </source>
</evidence>
<dbReference type="InterPro" id="IPR006027">
    <property type="entry name" value="NusB_RsmB_TIM44"/>
</dbReference>
<reference evidence="16 17" key="1">
    <citation type="submission" date="2019-03" db="EMBL/GenBank/DDBJ databases">
        <title>Genomic Encyclopedia of Type Strains, Phase IV (KMG-IV): sequencing the most valuable type-strain genomes for metagenomic binning, comparative biology and taxonomic classification.</title>
        <authorList>
            <person name="Goeker M."/>
        </authorList>
    </citation>
    <scope>NUCLEOTIDE SEQUENCE [LARGE SCALE GENOMIC DNA]</scope>
    <source>
        <strain evidence="16 17">DSM 13587</strain>
    </source>
</reference>
<dbReference type="AlphaFoldDB" id="A0A4R3N9W4"/>
<evidence type="ECO:0000256" key="9">
    <source>
        <dbReference type="ARBA" id="ARBA00022691"/>
    </source>
</evidence>
<dbReference type="Gene3D" id="3.30.70.1170">
    <property type="entry name" value="Sun protein, domain 3"/>
    <property type="match status" value="1"/>
</dbReference>
<keyword evidence="17" id="KW-1185">Reference proteome</keyword>
<dbReference type="InterPro" id="IPR001678">
    <property type="entry name" value="MeTrfase_RsmB-F_NOP2_dom"/>
</dbReference>
<dbReference type="EMBL" id="SMAO01000001">
    <property type="protein sequence ID" value="TCT23789.1"/>
    <property type="molecule type" value="Genomic_DNA"/>
</dbReference>
<evidence type="ECO:0000256" key="5">
    <source>
        <dbReference type="ARBA" id="ARBA00022490"/>
    </source>
</evidence>